<dbReference type="Gene3D" id="3.80.10.10">
    <property type="entry name" value="Ribonuclease Inhibitor"/>
    <property type="match status" value="2"/>
</dbReference>
<dbReference type="InParanoid" id="A0A369J7B0"/>
<gene>
    <name evidence="1" type="ORF">Hypma_001930</name>
</gene>
<proteinExistence type="predicted"/>
<protein>
    <recommendedName>
        <fullName evidence="3">F-box domain-containing protein</fullName>
    </recommendedName>
</protein>
<dbReference type="AlphaFoldDB" id="A0A369J7B0"/>
<organism evidence="1 2">
    <name type="scientific">Hypsizygus marmoreus</name>
    <name type="common">White beech mushroom</name>
    <name type="synonym">Agaricus marmoreus</name>
    <dbReference type="NCBI Taxonomy" id="39966"/>
    <lineage>
        <taxon>Eukaryota</taxon>
        <taxon>Fungi</taxon>
        <taxon>Dikarya</taxon>
        <taxon>Basidiomycota</taxon>
        <taxon>Agaricomycotina</taxon>
        <taxon>Agaricomycetes</taxon>
        <taxon>Agaricomycetidae</taxon>
        <taxon>Agaricales</taxon>
        <taxon>Tricholomatineae</taxon>
        <taxon>Lyophyllaceae</taxon>
        <taxon>Hypsizygus</taxon>
    </lineage>
</organism>
<evidence type="ECO:0000313" key="2">
    <source>
        <dbReference type="Proteomes" id="UP000076154"/>
    </source>
</evidence>
<keyword evidence="2" id="KW-1185">Reference proteome</keyword>
<evidence type="ECO:0000313" key="1">
    <source>
        <dbReference type="EMBL" id="RDB17292.1"/>
    </source>
</evidence>
<dbReference type="OrthoDB" id="3543113at2759"/>
<dbReference type="Proteomes" id="UP000076154">
    <property type="component" value="Unassembled WGS sequence"/>
</dbReference>
<comment type="caution">
    <text evidence="1">The sequence shown here is derived from an EMBL/GenBank/DDBJ whole genome shotgun (WGS) entry which is preliminary data.</text>
</comment>
<dbReference type="SUPFAM" id="SSF52047">
    <property type="entry name" value="RNI-like"/>
    <property type="match status" value="1"/>
</dbReference>
<accession>A0A369J7B0</accession>
<dbReference type="EMBL" id="LUEZ02000113">
    <property type="protein sequence ID" value="RDB17292.1"/>
    <property type="molecule type" value="Genomic_DNA"/>
</dbReference>
<evidence type="ECO:0008006" key="3">
    <source>
        <dbReference type="Google" id="ProtNLM"/>
    </source>
</evidence>
<sequence length="559" mass="63331">METIEVKEGIDISNTPVHEASSLVFTDARIAREVVKYLASSPFAPTHDTRTNLLTAALTCKALRDPALDVIWESMDTLVPLLKLLPPIRLINGLYVFNEVLQDDHGHRFDLHAARVKQFTLGSDAVAPSTYVQLAQFRSRPLPALRRLYCGLGAMAPEAFVHWPLFVSPNITHIELNGFDLTDAHVIDPFLSSLPTCFKPSDSHLQHLVLCGQFQALSSIRCLARFSKLQSLEISEKINFDTLRELGTLEFLHELKITMPSSPITTEEEMGFRHLQNLYVTGEHSSVRSLLEHISTPWLESVTLVAFCIPVVRLIRTEVRSPTTRLRGSSRMRPAEPTFQTESINEFPAYDWWRPCFRILSSRWSHSLLKISISLSPNINSFPDPMELGLFHDIRPFVRLESLNFNNSHFAPNNDEIRALALACPELKDLRLSIGDSVSHSTSRHAPDIEALWALAELCPNLSFLKMGVDALSIPPFLTTKIMSHKLCRLSLGSLPETQLSTDQRMKIGRHLDRLFPWLEDVGTVTGYAADDWKRIWNLVQVYQLVRLDDFNRREGKEA</sequence>
<reference evidence="1" key="1">
    <citation type="submission" date="2018-04" db="EMBL/GenBank/DDBJ databases">
        <title>Whole genome sequencing of Hypsizygus marmoreus.</title>
        <authorList>
            <person name="Choi I.-G."/>
            <person name="Min B."/>
            <person name="Kim J.-G."/>
            <person name="Kim S."/>
            <person name="Oh Y.-L."/>
            <person name="Kong W.-S."/>
            <person name="Park H."/>
            <person name="Jeong J."/>
            <person name="Song E.-S."/>
        </authorList>
    </citation>
    <scope>NUCLEOTIDE SEQUENCE [LARGE SCALE GENOMIC DNA]</scope>
    <source>
        <strain evidence="1">51987-8</strain>
    </source>
</reference>
<name>A0A369J7B0_HYPMA</name>
<dbReference type="STRING" id="39966.A0A369J7B0"/>
<dbReference type="InterPro" id="IPR032675">
    <property type="entry name" value="LRR_dom_sf"/>
</dbReference>